<comment type="similarity">
    <text evidence="9">Belongs to the SecD/SecF family. SecF subfamily.</text>
</comment>
<keyword evidence="12" id="KW-1185">Reference proteome</keyword>
<dbReference type="GO" id="GO:0065002">
    <property type="term" value="P:intracellular protein transmembrane transport"/>
    <property type="evidence" value="ECO:0007669"/>
    <property type="project" value="UniProtKB-UniRule"/>
</dbReference>
<dbReference type="Proteomes" id="UP000030428">
    <property type="component" value="Unassembled WGS sequence"/>
</dbReference>
<dbReference type="InterPro" id="IPR022646">
    <property type="entry name" value="SecD/SecF_CS"/>
</dbReference>
<dbReference type="PANTHER" id="PTHR30081">
    <property type="entry name" value="PROTEIN-EXPORT MEMBRANE PROTEIN SEC"/>
    <property type="match status" value="1"/>
</dbReference>
<evidence type="ECO:0000256" key="9">
    <source>
        <dbReference type="HAMAP-Rule" id="MF_01464"/>
    </source>
</evidence>
<dbReference type="Gene3D" id="1.20.1640.10">
    <property type="entry name" value="Multidrug efflux transporter AcrB transmembrane domain"/>
    <property type="match status" value="1"/>
</dbReference>
<evidence type="ECO:0000259" key="10">
    <source>
        <dbReference type="Pfam" id="PF02355"/>
    </source>
</evidence>
<dbReference type="PANTHER" id="PTHR30081:SF8">
    <property type="entry name" value="PROTEIN TRANSLOCASE SUBUNIT SECF"/>
    <property type="match status" value="1"/>
</dbReference>
<feature type="transmembrane region" description="Helical" evidence="9">
    <location>
        <begin position="268"/>
        <end position="292"/>
    </location>
</feature>
<evidence type="ECO:0000256" key="1">
    <source>
        <dbReference type="ARBA" id="ARBA00004651"/>
    </source>
</evidence>
<gene>
    <name evidence="9" type="primary">secF</name>
    <name evidence="11" type="ORF">PN36_12010</name>
</gene>
<keyword evidence="6 9" id="KW-1133">Transmembrane helix</keyword>
<dbReference type="GO" id="GO:0005886">
    <property type="term" value="C:plasma membrane"/>
    <property type="evidence" value="ECO:0007669"/>
    <property type="project" value="UniProtKB-SubCell"/>
</dbReference>
<feature type="transmembrane region" description="Helical" evidence="9">
    <location>
        <begin position="188"/>
        <end position="209"/>
    </location>
</feature>
<dbReference type="GO" id="GO:0006605">
    <property type="term" value="P:protein targeting"/>
    <property type="evidence" value="ECO:0007669"/>
    <property type="project" value="UniProtKB-UniRule"/>
</dbReference>
<name>A0A0A6RRL9_9GAMM</name>
<protein>
    <recommendedName>
        <fullName evidence="9">Protein-export membrane protein SecF</fullName>
    </recommendedName>
</protein>
<dbReference type="AlphaFoldDB" id="A0A0A6RRL9"/>
<feature type="transmembrane region" description="Helical" evidence="9">
    <location>
        <begin position="137"/>
        <end position="154"/>
    </location>
</feature>
<feature type="domain" description="Protein export membrane protein SecD/SecF C-terminal" evidence="10">
    <location>
        <begin position="110"/>
        <end position="288"/>
    </location>
</feature>
<dbReference type="InterPro" id="IPR048634">
    <property type="entry name" value="SecD_SecF_C"/>
</dbReference>
<feature type="transmembrane region" description="Helical" evidence="9">
    <location>
        <begin position="20"/>
        <end position="43"/>
    </location>
</feature>
<dbReference type="NCBIfam" id="TIGR00966">
    <property type="entry name" value="transloc_SecF"/>
    <property type="match status" value="1"/>
</dbReference>
<feature type="transmembrane region" description="Helical" evidence="9">
    <location>
        <begin position="230"/>
        <end position="256"/>
    </location>
</feature>
<keyword evidence="4 9" id="KW-0812">Transmembrane</keyword>
<evidence type="ECO:0000256" key="2">
    <source>
        <dbReference type="ARBA" id="ARBA00022448"/>
    </source>
</evidence>
<comment type="function">
    <text evidence="9">Part of the Sec protein translocase complex. Interacts with the SecYEG preprotein conducting channel. SecDF uses the proton motive force (PMF) to complete protein translocation after the ATP-dependent function of SecA.</text>
</comment>
<evidence type="ECO:0000313" key="12">
    <source>
        <dbReference type="Proteomes" id="UP000030428"/>
    </source>
</evidence>
<dbReference type="InterPro" id="IPR022645">
    <property type="entry name" value="SecD/SecF_bac"/>
</dbReference>
<evidence type="ECO:0000256" key="4">
    <source>
        <dbReference type="ARBA" id="ARBA00022692"/>
    </source>
</evidence>
<dbReference type="HAMAP" id="MF_01464_B">
    <property type="entry name" value="SecF_B"/>
    <property type="match status" value="1"/>
</dbReference>
<keyword evidence="7 9" id="KW-0811">Translocation</keyword>
<evidence type="ECO:0000256" key="3">
    <source>
        <dbReference type="ARBA" id="ARBA00022475"/>
    </source>
</evidence>
<feature type="transmembrane region" description="Helical" evidence="9">
    <location>
        <begin position="161"/>
        <end position="182"/>
    </location>
</feature>
<dbReference type="NCBIfam" id="TIGR00916">
    <property type="entry name" value="2A0604s01"/>
    <property type="match status" value="1"/>
</dbReference>
<reference evidence="11 12" key="1">
    <citation type="journal article" date="2016" name="Front. Microbiol.">
        <title>Single-Cell (Meta-)Genomics of a Dimorphic Candidatus Thiomargarita nelsonii Reveals Genomic Plasticity.</title>
        <authorList>
            <person name="Flood B.E."/>
            <person name="Fliss P."/>
            <person name="Jones D.S."/>
            <person name="Dick G.J."/>
            <person name="Jain S."/>
            <person name="Kaster A.K."/>
            <person name="Winkel M."/>
            <person name="Mussmann M."/>
            <person name="Bailey J."/>
        </authorList>
    </citation>
    <scope>NUCLEOTIDE SEQUENCE [LARGE SCALE GENOMIC DNA]</scope>
    <source>
        <strain evidence="11">Hydrate Ridge</strain>
    </source>
</reference>
<keyword evidence="8 9" id="KW-0472">Membrane</keyword>
<keyword evidence="3 9" id="KW-1003">Cell membrane</keyword>
<proteinExistence type="inferred from homology"/>
<sequence>MLLTRFDYKFDFMGKRHIALLLSGILMAVSLGSLFVQGLVFGIDFTGGTLVEVGYSQPADIEDIRKTLHENGFPDAVVQHFGSSKEVLIRLGVHEESKEEPLSSKILRLLQQGGEKVDMRRVEYVGPQIGKELVEKGGLAVIYTLIGILIYVGFRFEYRFAIGAVAALVHDTVIVVGFFSLFRLEFDLTVLAALLAVIGYSLNDTIVVFDRIRENFVKLRKQASINVMNISINQMLGRTVMTSVTTALVLIILFIFGGELIHGFSTALLLGVIIGTYSSIYIASASALGLGVSKVDLMPVEKEGEEKNTEGFKW</sequence>
<dbReference type="Pfam" id="PF07549">
    <property type="entry name" value="Sec_GG"/>
    <property type="match status" value="1"/>
</dbReference>
<comment type="subunit">
    <text evidence="9">Forms a complex with SecD. Part of the essential Sec protein translocation apparatus which comprises SecA, SecYEG and auxiliary proteins SecDF-YajC and YidC.</text>
</comment>
<accession>A0A0A6RRL9</accession>
<evidence type="ECO:0000256" key="7">
    <source>
        <dbReference type="ARBA" id="ARBA00023010"/>
    </source>
</evidence>
<comment type="subcellular location">
    <subcellularLocation>
        <location evidence="1 9">Cell membrane</location>
        <topology evidence="1 9">Multi-pass membrane protein</topology>
    </subcellularLocation>
</comment>
<dbReference type="EMBL" id="JSZA02000037">
    <property type="protein sequence ID" value="KHD06531.1"/>
    <property type="molecule type" value="Genomic_DNA"/>
</dbReference>
<dbReference type="SUPFAM" id="SSF82866">
    <property type="entry name" value="Multidrug efflux transporter AcrB transmembrane domain"/>
    <property type="match status" value="1"/>
</dbReference>
<evidence type="ECO:0000256" key="5">
    <source>
        <dbReference type="ARBA" id="ARBA00022927"/>
    </source>
</evidence>
<dbReference type="PRINTS" id="PR01755">
    <property type="entry name" value="SECFTRNLCASE"/>
</dbReference>
<evidence type="ECO:0000256" key="8">
    <source>
        <dbReference type="ARBA" id="ARBA00023136"/>
    </source>
</evidence>
<evidence type="ECO:0000256" key="6">
    <source>
        <dbReference type="ARBA" id="ARBA00022989"/>
    </source>
</evidence>
<dbReference type="Pfam" id="PF02355">
    <property type="entry name" value="SecD_SecF_C"/>
    <property type="match status" value="1"/>
</dbReference>
<organism evidence="11 12">
    <name type="scientific">Candidatus Thiomargarita nelsonii</name>
    <dbReference type="NCBI Taxonomy" id="1003181"/>
    <lineage>
        <taxon>Bacteria</taxon>
        <taxon>Pseudomonadati</taxon>
        <taxon>Pseudomonadota</taxon>
        <taxon>Gammaproteobacteria</taxon>
        <taxon>Thiotrichales</taxon>
        <taxon>Thiotrichaceae</taxon>
        <taxon>Thiomargarita</taxon>
    </lineage>
</organism>
<dbReference type="GO" id="GO:0043952">
    <property type="term" value="P:protein transport by the Sec complex"/>
    <property type="evidence" value="ECO:0007669"/>
    <property type="project" value="UniProtKB-UniRule"/>
</dbReference>
<dbReference type="GO" id="GO:0015450">
    <property type="term" value="F:protein-transporting ATPase activity"/>
    <property type="evidence" value="ECO:0007669"/>
    <property type="project" value="InterPro"/>
</dbReference>
<dbReference type="InterPro" id="IPR055344">
    <property type="entry name" value="SecD_SecF_C_bact"/>
</dbReference>
<comment type="caution">
    <text evidence="11">The sequence shown here is derived from an EMBL/GenBank/DDBJ whole genome shotgun (WGS) entry which is preliminary data.</text>
</comment>
<keyword evidence="5 9" id="KW-0653">Protein transport</keyword>
<evidence type="ECO:0000313" key="11">
    <source>
        <dbReference type="EMBL" id="KHD06531.1"/>
    </source>
</evidence>
<dbReference type="InterPro" id="IPR005665">
    <property type="entry name" value="SecF_bac"/>
</dbReference>
<keyword evidence="2 9" id="KW-0813">Transport</keyword>
<dbReference type="InterPro" id="IPR022813">
    <property type="entry name" value="SecD/SecF_arch_bac"/>
</dbReference>